<sequence length="100" mass="11829">MTNNSVLLNNKKNINRQDSIIKHNNNTWSNVNLTSLKDILSYLSYLKAREEISDKTFEALVKYTCANFIEYEIEQKIQTLIENKLEDKLEKFFLKKIIVN</sequence>
<evidence type="ECO:0000313" key="1">
    <source>
        <dbReference type="EMBL" id="ADN17280.1"/>
    </source>
</evidence>
<name>E0U875_GLOV7</name>
<dbReference type="Proteomes" id="UP000008206">
    <property type="component" value="Chromosome"/>
</dbReference>
<protein>
    <submittedName>
        <fullName evidence="1">Uncharacterized protein</fullName>
    </submittedName>
</protein>
<reference evidence="2" key="1">
    <citation type="journal article" date="2011" name="MBio">
        <title>Novel metabolic attributes of the genus Cyanothece, comprising a group of unicellular nitrogen-fixing Cyanobacteria.</title>
        <authorList>
            <person name="Bandyopadhyay A."/>
            <person name="Elvitigala T."/>
            <person name="Welsh E."/>
            <person name="Stockel J."/>
            <person name="Liberton M."/>
            <person name="Min H."/>
            <person name="Sherman L.A."/>
            <person name="Pakrasi H.B."/>
        </authorList>
    </citation>
    <scope>NUCLEOTIDE SEQUENCE [LARGE SCALE GENOMIC DNA]</scope>
    <source>
        <strain evidence="2">PCC 7822</strain>
    </source>
</reference>
<dbReference type="HOGENOM" id="CLU_2301153_0_0_3"/>
<accession>E0U875</accession>
<keyword evidence="2" id="KW-1185">Reference proteome</keyword>
<dbReference type="KEGG" id="cyj:Cyan7822_5403"/>
<dbReference type="RefSeq" id="WP_013325318.1">
    <property type="nucleotide sequence ID" value="NC_014501.1"/>
</dbReference>
<evidence type="ECO:0000313" key="2">
    <source>
        <dbReference type="Proteomes" id="UP000008206"/>
    </source>
</evidence>
<gene>
    <name evidence="1" type="ordered locus">Cyan7822_5403</name>
</gene>
<proteinExistence type="predicted"/>
<dbReference type="STRING" id="497965.Cyan7822_5403"/>
<organism evidence="1 2">
    <name type="scientific">Gloeothece verrucosa (strain PCC 7822)</name>
    <name type="common">Cyanothece sp. (strain PCC 7822)</name>
    <dbReference type="NCBI Taxonomy" id="497965"/>
    <lineage>
        <taxon>Bacteria</taxon>
        <taxon>Bacillati</taxon>
        <taxon>Cyanobacteriota</taxon>
        <taxon>Cyanophyceae</taxon>
        <taxon>Oscillatoriophycideae</taxon>
        <taxon>Chroococcales</taxon>
        <taxon>Aphanothecaceae</taxon>
        <taxon>Gloeothece</taxon>
        <taxon>Gloeothece verrucosa</taxon>
    </lineage>
</organism>
<dbReference type="EMBL" id="CP002198">
    <property type="protein sequence ID" value="ADN17280.1"/>
    <property type="molecule type" value="Genomic_DNA"/>
</dbReference>
<dbReference type="AlphaFoldDB" id="E0U875"/>
<dbReference type="eggNOG" id="ENOG502ZPV8">
    <property type="taxonomic scope" value="Bacteria"/>
</dbReference>
<dbReference type="OrthoDB" id="515761at2"/>